<gene>
    <name evidence="2" type="ORF">QRX50_02805</name>
</gene>
<sequence length="71" mass="7415">MSDRPLLRVVRGNPDDAELAALTAVVAAVAAASGGSPAPQRRTSWWNDRATRLSTTPHPGDGAWPASALPR</sequence>
<feature type="region of interest" description="Disordered" evidence="1">
    <location>
        <begin position="32"/>
        <end position="71"/>
    </location>
</feature>
<dbReference type="GO" id="GO:0004658">
    <property type="term" value="F:propionyl-CoA carboxylase activity"/>
    <property type="evidence" value="ECO:0007669"/>
    <property type="project" value="InterPro"/>
</dbReference>
<dbReference type="KEGG" id="acab:QRX50_02805"/>
<organism evidence="2 3">
    <name type="scientific">Amycolatopsis carbonis</name>
    <dbReference type="NCBI Taxonomy" id="715471"/>
    <lineage>
        <taxon>Bacteria</taxon>
        <taxon>Bacillati</taxon>
        <taxon>Actinomycetota</taxon>
        <taxon>Actinomycetes</taxon>
        <taxon>Pseudonocardiales</taxon>
        <taxon>Pseudonocardiaceae</taxon>
        <taxon>Amycolatopsis</taxon>
    </lineage>
</organism>
<feature type="compositionally biased region" description="Polar residues" evidence="1">
    <location>
        <begin position="41"/>
        <end position="57"/>
    </location>
</feature>
<protein>
    <submittedName>
        <fullName evidence="2">Acyl-CoA carboxylase subunit epsilon</fullName>
    </submittedName>
</protein>
<dbReference type="Proteomes" id="UP001236014">
    <property type="component" value="Chromosome"/>
</dbReference>
<keyword evidence="3" id="KW-1185">Reference proteome</keyword>
<dbReference type="GO" id="GO:0003989">
    <property type="term" value="F:acetyl-CoA carboxylase activity"/>
    <property type="evidence" value="ECO:0007669"/>
    <property type="project" value="InterPro"/>
</dbReference>
<dbReference type="RefSeq" id="WP_285970428.1">
    <property type="nucleotide sequence ID" value="NZ_CP127294.1"/>
</dbReference>
<dbReference type="EMBL" id="CP127294">
    <property type="protein sequence ID" value="WIX79748.1"/>
    <property type="molecule type" value="Genomic_DNA"/>
</dbReference>
<name>A0A9Y2MWH5_9PSEU</name>
<dbReference type="InterPro" id="IPR032716">
    <property type="entry name" value="ACC_epsilon"/>
</dbReference>
<dbReference type="Pfam" id="PF13822">
    <property type="entry name" value="ACC_epsilon"/>
    <property type="match status" value="1"/>
</dbReference>
<accession>A0A9Y2MWH5</accession>
<evidence type="ECO:0000313" key="2">
    <source>
        <dbReference type="EMBL" id="WIX79748.1"/>
    </source>
</evidence>
<evidence type="ECO:0000256" key="1">
    <source>
        <dbReference type="SAM" id="MobiDB-lite"/>
    </source>
</evidence>
<proteinExistence type="predicted"/>
<reference evidence="2 3" key="1">
    <citation type="submission" date="2023-06" db="EMBL/GenBank/DDBJ databases">
        <authorList>
            <person name="Oyuntsetseg B."/>
            <person name="Kim S.B."/>
        </authorList>
    </citation>
    <scope>NUCLEOTIDE SEQUENCE [LARGE SCALE GENOMIC DNA]</scope>
    <source>
        <strain evidence="2 3">2-15</strain>
    </source>
</reference>
<evidence type="ECO:0000313" key="3">
    <source>
        <dbReference type="Proteomes" id="UP001236014"/>
    </source>
</evidence>
<dbReference type="AlphaFoldDB" id="A0A9Y2MWH5"/>